<dbReference type="InterPro" id="IPR034756">
    <property type="entry name" value="T2SSM_b"/>
</dbReference>
<dbReference type="OrthoDB" id="7572100at2"/>
<feature type="transmembrane region" description="Helical" evidence="1">
    <location>
        <begin position="12"/>
        <end position="33"/>
    </location>
</feature>
<name>B0T7N6_CAUSK</name>
<dbReference type="KEGG" id="cak:Caul_2096"/>
<evidence type="ECO:0008006" key="3">
    <source>
        <dbReference type="Google" id="ProtNLM"/>
    </source>
</evidence>
<gene>
    <name evidence="2" type="ordered locus">Caul_2096</name>
</gene>
<keyword evidence="1" id="KW-0812">Transmembrane</keyword>
<evidence type="ECO:0000256" key="1">
    <source>
        <dbReference type="SAM" id="Phobius"/>
    </source>
</evidence>
<accession>B0T7N6</accession>
<evidence type="ECO:0000313" key="2">
    <source>
        <dbReference type="EMBL" id="ABZ71224.1"/>
    </source>
</evidence>
<dbReference type="HOGENOM" id="CLU_1458818_0_0_5"/>
<keyword evidence="1" id="KW-0472">Membrane</keyword>
<proteinExistence type="predicted"/>
<organism evidence="2">
    <name type="scientific">Caulobacter sp. (strain K31)</name>
    <dbReference type="NCBI Taxonomy" id="366602"/>
    <lineage>
        <taxon>Bacteria</taxon>
        <taxon>Pseudomonadati</taxon>
        <taxon>Pseudomonadota</taxon>
        <taxon>Alphaproteobacteria</taxon>
        <taxon>Caulobacterales</taxon>
        <taxon>Caulobacteraceae</taxon>
        <taxon>Caulobacter</taxon>
    </lineage>
</organism>
<keyword evidence="1" id="KW-1133">Transmembrane helix</keyword>
<reference evidence="2" key="1">
    <citation type="submission" date="2008-01" db="EMBL/GenBank/DDBJ databases">
        <title>Complete sequence of chromosome of Caulobacter sp. K31.</title>
        <authorList>
            <consortium name="US DOE Joint Genome Institute"/>
            <person name="Copeland A."/>
            <person name="Lucas S."/>
            <person name="Lapidus A."/>
            <person name="Barry K."/>
            <person name="Glavina del Rio T."/>
            <person name="Dalin E."/>
            <person name="Tice H."/>
            <person name="Pitluck S."/>
            <person name="Bruce D."/>
            <person name="Goodwin L."/>
            <person name="Thompson L.S."/>
            <person name="Brettin T."/>
            <person name="Detter J.C."/>
            <person name="Han C."/>
            <person name="Schmutz J."/>
            <person name="Larimer F."/>
            <person name="Land M."/>
            <person name="Hauser L."/>
            <person name="Kyrpides N."/>
            <person name="Kim E."/>
            <person name="Stephens C."/>
            <person name="Richardson P."/>
        </authorList>
    </citation>
    <scope>NUCLEOTIDE SEQUENCE [LARGE SCALE GENOMIC DNA]</scope>
    <source>
        <strain evidence="2">K31</strain>
    </source>
</reference>
<dbReference type="AlphaFoldDB" id="B0T7N6"/>
<dbReference type="NCBIfam" id="NF040576">
    <property type="entry name" value="T2SS_GspM_XpsM"/>
    <property type="match status" value="1"/>
</dbReference>
<dbReference type="Pfam" id="PF10741">
    <property type="entry name" value="T2SSM_b"/>
    <property type="match status" value="1"/>
</dbReference>
<dbReference type="STRING" id="366602.Caul_2096"/>
<dbReference type="EMBL" id="CP000927">
    <property type="protein sequence ID" value="ABZ71224.1"/>
    <property type="molecule type" value="Genomic_DNA"/>
</dbReference>
<protein>
    <recommendedName>
        <fullName evidence="3">General secretion pathway protein M</fullName>
    </recommendedName>
</protein>
<sequence length="185" mass="20002">MRPLSPRERRLVAVGVLVGAIGAGWLLVVGPIVGGFQARDDERQAILERHERNQRLLAGVSALRETRVQQRRSGAAFRITAPNPSMAAEALKQKLVTRLGEAGGTVTAAQEVKNDVPNGWVSVRADATMTLTQFNTCLRGIENEAPYVVIDYASINADEAFRTGRSGPLLIRLQISALHAVPASR</sequence>